<feature type="domain" description="CCHC-type" evidence="5">
    <location>
        <begin position="530"/>
        <end position="545"/>
    </location>
</feature>
<evidence type="ECO:0000313" key="7">
    <source>
        <dbReference type="Proteomes" id="UP000815677"/>
    </source>
</evidence>
<gene>
    <name evidence="6" type="ORF">MCHLO_14746</name>
</gene>
<feature type="region of interest" description="Disordered" evidence="4">
    <location>
        <begin position="244"/>
        <end position="283"/>
    </location>
</feature>
<keyword evidence="2" id="KW-0862">Zinc</keyword>
<keyword evidence="2" id="KW-0863">Zinc-finger</keyword>
<reference evidence="6" key="1">
    <citation type="submission" date="2014-09" db="EMBL/GenBank/DDBJ databases">
        <title>Genome sequence of the luminous mushroom Mycena chlorophos for searching fungal bioluminescence genes.</title>
        <authorList>
            <person name="Tanaka Y."/>
            <person name="Kasuga D."/>
            <person name="Oba Y."/>
            <person name="Hase S."/>
            <person name="Sato K."/>
            <person name="Oba Y."/>
            <person name="Sakakibara Y."/>
        </authorList>
    </citation>
    <scope>NUCLEOTIDE SEQUENCE</scope>
</reference>
<evidence type="ECO:0000256" key="3">
    <source>
        <dbReference type="SAM" id="Coils"/>
    </source>
</evidence>
<dbReference type="Pfam" id="PF00098">
    <property type="entry name" value="zf-CCHC"/>
    <property type="match status" value="1"/>
</dbReference>
<keyword evidence="3" id="KW-0175">Coiled coil</keyword>
<sequence length="798" mass="88262">MRKKDLLAISQRYALLAAQIEDDSDGELESESHEGTQSSTDAQSGNPPAKSVSVASAVTDSVKVTTPQGADGDSSIALISLDSPAVAGPSQNKGKGVDPRNWGDTSLKDWSEADLNAQRDAFANFEEIRRIIKQESVSTPPDFFKEMREPSADAPQHAASPVIRLTRVSPAPSPVVNGDGVPAQSPSAHEGPVSGQTTSEDVAAVRAEMQQHIARLEQELREAQKPASTLERAKARKILDNYVEGLAQENPKRMSSRRSSGPRSKEQKMRIKPKEPNSYDGSPNATAFHRLVRESAAYVDLGSIPAQKQVFYISYFLKGPAADFYNQVVVPKEKEYTLVRFFEELFEFCFPIDYRTKQRKLLDRCYQGSRTVAAHVAHFSEIYNTIGIVDSQEKVVKLWNSLDEEIQQEMHREKLDPESSSWDEIVKAAMDAEIVVNLGHLKRQRHGGGGSGSNSNSAGTTRFNQSGSNSNTGLRRTRFQFRRRGNGGRVSGPSRNGLHTASVDVPKKTPGAEKQFSAQRRQELLAKDLCFNCEEPGHLARNCPKRTTVTSKRKGKPPGIGVRATRFNDESHTLYEASDVLESMQAAAILFGGSDVEVEEGGGSPVFPDTEIDSEHRYRTPRPIGDIISLYSKFALELAQPFPGELLAQPDRFLVYRISDSEYCIMDNVTGLDTEVLASDLADPGFMLSHWYALQRCQALELDSSRASDERFCIEMSDALANTVGIILDNAHDSEGRFRVREEDTELLLVQDRGWNMAALLPKEELFDETFDLYAWFEASAQSRDDIESSEDGDALGK</sequence>
<accession>A0ABQ0M831</accession>
<keyword evidence="1" id="KW-0507">mRNA processing</keyword>
<feature type="region of interest" description="Disordered" evidence="4">
    <location>
        <begin position="22"/>
        <end position="106"/>
    </location>
</feature>
<feature type="compositionally biased region" description="Basic and acidic residues" evidence="4">
    <location>
        <begin position="263"/>
        <end position="277"/>
    </location>
</feature>
<dbReference type="Gene3D" id="4.10.60.10">
    <property type="entry name" value="Zinc finger, CCHC-type"/>
    <property type="match status" value="1"/>
</dbReference>
<feature type="region of interest" description="Disordered" evidence="4">
    <location>
        <begin position="141"/>
        <end position="197"/>
    </location>
</feature>
<dbReference type="PANTHER" id="PTHR15503:SF22">
    <property type="entry name" value="TRANSPOSON TY3-I GAG POLYPROTEIN"/>
    <property type="match status" value="1"/>
</dbReference>
<dbReference type="Proteomes" id="UP000815677">
    <property type="component" value="Unassembled WGS sequence"/>
</dbReference>
<dbReference type="SUPFAM" id="SSF57756">
    <property type="entry name" value="Retrovirus zinc finger-like domains"/>
    <property type="match status" value="1"/>
</dbReference>
<dbReference type="InterPro" id="IPR001878">
    <property type="entry name" value="Znf_CCHC"/>
</dbReference>
<feature type="region of interest" description="Disordered" evidence="4">
    <location>
        <begin position="442"/>
        <end position="509"/>
    </location>
</feature>
<dbReference type="PANTHER" id="PTHR15503">
    <property type="entry name" value="LDOC1 RELATED"/>
    <property type="match status" value="1"/>
</dbReference>
<keyword evidence="7" id="KW-1185">Reference proteome</keyword>
<evidence type="ECO:0000256" key="1">
    <source>
        <dbReference type="ARBA" id="ARBA00022664"/>
    </source>
</evidence>
<protein>
    <submittedName>
        <fullName evidence="6">Gag protein</fullName>
    </submittedName>
</protein>
<evidence type="ECO:0000256" key="2">
    <source>
        <dbReference type="PROSITE-ProRule" id="PRU00047"/>
    </source>
</evidence>
<keyword evidence="2" id="KW-0479">Metal-binding</keyword>
<evidence type="ECO:0000256" key="4">
    <source>
        <dbReference type="SAM" id="MobiDB-lite"/>
    </source>
</evidence>
<dbReference type="SMART" id="SM00343">
    <property type="entry name" value="ZnF_C2HC"/>
    <property type="match status" value="1"/>
</dbReference>
<name>A0ABQ0M831_MYCCL</name>
<proteinExistence type="predicted"/>
<dbReference type="EMBL" id="DF849623">
    <property type="protein sequence ID" value="GAT58301.1"/>
    <property type="molecule type" value="Genomic_DNA"/>
</dbReference>
<feature type="compositionally biased region" description="Basic residues" evidence="4">
    <location>
        <begin position="475"/>
        <end position="486"/>
    </location>
</feature>
<feature type="compositionally biased region" description="Polar residues" evidence="4">
    <location>
        <begin position="35"/>
        <end position="46"/>
    </location>
</feature>
<dbReference type="InterPro" id="IPR032567">
    <property type="entry name" value="RTL1-rel"/>
</dbReference>
<evidence type="ECO:0000313" key="6">
    <source>
        <dbReference type="EMBL" id="GAT58301.1"/>
    </source>
</evidence>
<feature type="compositionally biased region" description="Low complexity" evidence="4">
    <location>
        <begin position="49"/>
        <end position="66"/>
    </location>
</feature>
<dbReference type="InterPro" id="IPR036875">
    <property type="entry name" value="Znf_CCHC_sf"/>
</dbReference>
<feature type="coiled-coil region" evidence="3">
    <location>
        <begin position="199"/>
        <end position="233"/>
    </location>
</feature>
<feature type="compositionally biased region" description="Polar residues" evidence="4">
    <location>
        <begin position="458"/>
        <end position="471"/>
    </location>
</feature>
<evidence type="ECO:0000259" key="5">
    <source>
        <dbReference type="PROSITE" id="PS50158"/>
    </source>
</evidence>
<dbReference type="PROSITE" id="PS50158">
    <property type="entry name" value="ZF_CCHC"/>
    <property type="match status" value="1"/>
</dbReference>
<organism evidence="6 7">
    <name type="scientific">Mycena chlorophos</name>
    <name type="common">Agaric fungus</name>
    <name type="synonym">Agaricus chlorophos</name>
    <dbReference type="NCBI Taxonomy" id="658473"/>
    <lineage>
        <taxon>Eukaryota</taxon>
        <taxon>Fungi</taxon>
        <taxon>Dikarya</taxon>
        <taxon>Basidiomycota</taxon>
        <taxon>Agaricomycotina</taxon>
        <taxon>Agaricomycetes</taxon>
        <taxon>Agaricomycetidae</taxon>
        <taxon>Agaricales</taxon>
        <taxon>Marasmiineae</taxon>
        <taxon>Mycenaceae</taxon>
        <taxon>Mycena</taxon>
    </lineage>
</organism>